<dbReference type="InterPro" id="IPR000917">
    <property type="entry name" value="Sulfatase_N"/>
</dbReference>
<dbReference type="InterPro" id="IPR017850">
    <property type="entry name" value="Alkaline_phosphatase_core_sf"/>
</dbReference>
<comment type="PTM">
    <text evidence="5">The conversion to 3-oxoalanine (also known as C-formylglycine, FGly), of a serine or cysteine residue in prokaryotes and of a cysteine residue in eukaryotes, is critical for catalytic activity.</text>
</comment>
<evidence type="ECO:0000256" key="5">
    <source>
        <dbReference type="PIRSR" id="PIRSR600917-52"/>
    </source>
</evidence>
<dbReference type="EMBL" id="VWKB01000050">
    <property type="protein sequence ID" value="KAA4089857.1"/>
    <property type="molecule type" value="Genomic_DNA"/>
</dbReference>
<dbReference type="PROSITE" id="PS51257">
    <property type="entry name" value="PROKAR_LIPOPROTEIN"/>
    <property type="match status" value="1"/>
</dbReference>
<dbReference type="AlphaFoldDB" id="A0A5M5D1F7"/>
<protein>
    <submittedName>
        <fullName evidence="7">Sulfatase-like hydrolase/transferase</fullName>
    </submittedName>
</protein>
<sequence>MKDKIFPFLSLVVSCAYASEKPNLIVIQTDEHTINTLGCYRRLVGDINDSPWGKNVVQTPNIDRLAKEGAICTRYYASSPVSTPSRASFQTGLYPVSTGCPINDMPMNPNLITYAEMLKRDGYQTSYVGKWHLGGVPNIGRPYFEPGYNFGYMDRTYMFNDGHWKYFEIVKQPNKIRSYWSGPVKPGFIHVTEYLTDRCLELLERDKNKPFYMMLSIPDPHSPDIASEEYLQKYINLDYEAPETMVTNDTDQRPRWARGGQYNVNKDKFDKKALANYFAMVECVDDNVGRILDFLDKNNLTDNTIVVFTADHGDMLYEHSRVNKGLPYESSARIPFVIRYPEKIIPGKIVNTVYTCVDFAPTILGLMGVKQIPGLQEGINDAQAFTNKEKNVKQDRIVYTTASPFNDWTMATDGRYKLVLSCRETPWLFDLEVDPDEMKNFYNNPKYKEIADRMQKELIRQMKLYKEPALSIGLPYLYKSTDKVNYNPAKYKSKVQPNALLPMIHTIEKVCMRPLK</sequence>
<reference evidence="7 8" key="1">
    <citation type="journal article" date="2019" name="Nat. Med.">
        <title>A library of human gut bacterial isolates paired with longitudinal multiomics data enables mechanistic microbiome research.</title>
        <authorList>
            <person name="Poyet M."/>
            <person name="Groussin M."/>
            <person name="Gibbons S.M."/>
            <person name="Avila-Pacheco J."/>
            <person name="Jiang X."/>
            <person name="Kearney S.M."/>
            <person name="Perrotta A.R."/>
            <person name="Berdy B."/>
            <person name="Zhao S."/>
            <person name="Lieberman T.D."/>
            <person name="Swanson P.K."/>
            <person name="Smith M."/>
            <person name="Roesemann S."/>
            <person name="Alexander J.E."/>
            <person name="Rich S.A."/>
            <person name="Livny J."/>
            <person name="Vlamakis H."/>
            <person name="Clish C."/>
            <person name="Bullock K."/>
            <person name="Deik A."/>
            <person name="Scott J."/>
            <person name="Pierce K.A."/>
            <person name="Xavier R.J."/>
            <person name="Alm E.J."/>
        </authorList>
    </citation>
    <scope>NUCLEOTIDE SEQUENCE [LARGE SCALE GENOMIC DNA]</scope>
    <source>
        <strain evidence="7 8">BIOML-A134</strain>
    </source>
</reference>
<dbReference type="InterPro" id="IPR050738">
    <property type="entry name" value="Sulfatase"/>
</dbReference>
<dbReference type="Proteomes" id="UP000473905">
    <property type="component" value="Unassembled WGS sequence"/>
</dbReference>
<gene>
    <name evidence="7" type="ORF">F3D66_26255</name>
</gene>
<dbReference type="PROSITE" id="PS00149">
    <property type="entry name" value="SULFATASE_2"/>
    <property type="match status" value="1"/>
</dbReference>
<evidence type="ECO:0000256" key="4">
    <source>
        <dbReference type="ARBA" id="ARBA00022837"/>
    </source>
</evidence>
<comment type="similarity">
    <text evidence="1">Belongs to the sulfatase family.</text>
</comment>
<dbReference type="Pfam" id="PF00884">
    <property type="entry name" value="Sulfatase"/>
    <property type="match status" value="1"/>
</dbReference>
<evidence type="ECO:0000313" key="8">
    <source>
        <dbReference type="Proteomes" id="UP000473905"/>
    </source>
</evidence>
<keyword evidence="3 7" id="KW-0378">Hydrolase</keyword>
<evidence type="ECO:0000256" key="3">
    <source>
        <dbReference type="ARBA" id="ARBA00022801"/>
    </source>
</evidence>
<dbReference type="GO" id="GO:0004065">
    <property type="term" value="F:arylsulfatase activity"/>
    <property type="evidence" value="ECO:0007669"/>
    <property type="project" value="TreeGrafter"/>
</dbReference>
<comment type="caution">
    <text evidence="7">The sequence shown here is derived from an EMBL/GenBank/DDBJ whole genome shotgun (WGS) entry which is preliminary data.</text>
</comment>
<dbReference type="Gene3D" id="3.40.720.10">
    <property type="entry name" value="Alkaline Phosphatase, subunit A"/>
    <property type="match status" value="1"/>
</dbReference>
<dbReference type="GO" id="GO:0016740">
    <property type="term" value="F:transferase activity"/>
    <property type="evidence" value="ECO:0007669"/>
    <property type="project" value="UniProtKB-KW"/>
</dbReference>
<feature type="domain" description="Sulfatase N-terminal" evidence="6">
    <location>
        <begin position="22"/>
        <end position="369"/>
    </location>
</feature>
<feature type="modified residue" description="3-oxoalanine (Ser)" evidence="5">
    <location>
        <position position="82"/>
    </location>
</feature>
<accession>A0A5M5D1F7</accession>
<name>A0A5M5D1F7_BACOV</name>
<dbReference type="InterPro" id="IPR024607">
    <property type="entry name" value="Sulfatase_CS"/>
</dbReference>
<proteinExistence type="inferred from homology"/>
<dbReference type="PANTHER" id="PTHR42693:SF53">
    <property type="entry name" value="ENDO-4-O-SULFATASE"/>
    <property type="match status" value="1"/>
</dbReference>
<evidence type="ECO:0000256" key="1">
    <source>
        <dbReference type="ARBA" id="ARBA00008779"/>
    </source>
</evidence>
<keyword evidence="4" id="KW-0106">Calcium</keyword>
<dbReference type="RefSeq" id="WP_004320154.1">
    <property type="nucleotide sequence ID" value="NZ_DAWEDY010000063.1"/>
</dbReference>
<evidence type="ECO:0000313" key="7">
    <source>
        <dbReference type="EMBL" id="KAA4089857.1"/>
    </source>
</evidence>
<evidence type="ECO:0000259" key="6">
    <source>
        <dbReference type="Pfam" id="PF00884"/>
    </source>
</evidence>
<keyword evidence="8" id="KW-1185">Reference proteome</keyword>
<keyword evidence="2" id="KW-0479">Metal-binding</keyword>
<dbReference type="GO" id="GO:0046872">
    <property type="term" value="F:metal ion binding"/>
    <property type="evidence" value="ECO:0007669"/>
    <property type="project" value="UniProtKB-KW"/>
</dbReference>
<dbReference type="PANTHER" id="PTHR42693">
    <property type="entry name" value="ARYLSULFATASE FAMILY MEMBER"/>
    <property type="match status" value="1"/>
</dbReference>
<dbReference type="SUPFAM" id="SSF53649">
    <property type="entry name" value="Alkaline phosphatase-like"/>
    <property type="match status" value="1"/>
</dbReference>
<keyword evidence="7" id="KW-0808">Transferase</keyword>
<organism evidence="7 8">
    <name type="scientific">Bacteroides ovatus</name>
    <dbReference type="NCBI Taxonomy" id="28116"/>
    <lineage>
        <taxon>Bacteria</taxon>
        <taxon>Pseudomonadati</taxon>
        <taxon>Bacteroidota</taxon>
        <taxon>Bacteroidia</taxon>
        <taxon>Bacteroidales</taxon>
        <taxon>Bacteroidaceae</taxon>
        <taxon>Bacteroides</taxon>
    </lineage>
</organism>
<evidence type="ECO:0000256" key="2">
    <source>
        <dbReference type="ARBA" id="ARBA00022723"/>
    </source>
</evidence>